<name>A0A9P6DRH0_9AGAM</name>
<evidence type="ECO:0000313" key="2">
    <source>
        <dbReference type="Proteomes" id="UP000886523"/>
    </source>
</evidence>
<organism evidence="1 2">
    <name type="scientific">Hydnum rufescens UP504</name>
    <dbReference type="NCBI Taxonomy" id="1448309"/>
    <lineage>
        <taxon>Eukaryota</taxon>
        <taxon>Fungi</taxon>
        <taxon>Dikarya</taxon>
        <taxon>Basidiomycota</taxon>
        <taxon>Agaricomycotina</taxon>
        <taxon>Agaricomycetes</taxon>
        <taxon>Cantharellales</taxon>
        <taxon>Hydnaceae</taxon>
        <taxon>Hydnum</taxon>
    </lineage>
</organism>
<protein>
    <submittedName>
        <fullName evidence="1">Uncharacterized protein</fullName>
    </submittedName>
</protein>
<proteinExistence type="predicted"/>
<accession>A0A9P6DRH0</accession>
<keyword evidence="2" id="KW-1185">Reference proteome</keyword>
<dbReference type="EMBL" id="MU129005">
    <property type="protein sequence ID" value="KAF9511102.1"/>
    <property type="molecule type" value="Genomic_DNA"/>
</dbReference>
<gene>
    <name evidence="1" type="ORF">BS47DRAFT_1347127</name>
</gene>
<reference evidence="1" key="1">
    <citation type="journal article" date="2020" name="Nat. Commun.">
        <title>Large-scale genome sequencing of mycorrhizal fungi provides insights into the early evolution of symbiotic traits.</title>
        <authorList>
            <person name="Miyauchi S."/>
            <person name="Kiss E."/>
            <person name="Kuo A."/>
            <person name="Drula E."/>
            <person name="Kohler A."/>
            <person name="Sanchez-Garcia M."/>
            <person name="Morin E."/>
            <person name="Andreopoulos B."/>
            <person name="Barry K.W."/>
            <person name="Bonito G."/>
            <person name="Buee M."/>
            <person name="Carver A."/>
            <person name="Chen C."/>
            <person name="Cichocki N."/>
            <person name="Clum A."/>
            <person name="Culley D."/>
            <person name="Crous P.W."/>
            <person name="Fauchery L."/>
            <person name="Girlanda M."/>
            <person name="Hayes R.D."/>
            <person name="Keri Z."/>
            <person name="LaButti K."/>
            <person name="Lipzen A."/>
            <person name="Lombard V."/>
            <person name="Magnuson J."/>
            <person name="Maillard F."/>
            <person name="Murat C."/>
            <person name="Nolan M."/>
            <person name="Ohm R.A."/>
            <person name="Pangilinan J."/>
            <person name="Pereira M.F."/>
            <person name="Perotto S."/>
            <person name="Peter M."/>
            <person name="Pfister S."/>
            <person name="Riley R."/>
            <person name="Sitrit Y."/>
            <person name="Stielow J.B."/>
            <person name="Szollosi G."/>
            <person name="Zifcakova L."/>
            <person name="Stursova M."/>
            <person name="Spatafora J.W."/>
            <person name="Tedersoo L."/>
            <person name="Vaario L.M."/>
            <person name="Yamada A."/>
            <person name="Yan M."/>
            <person name="Wang P."/>
            <person name="Xu J."/>
            <person name="Bruns T."/>
            <person name="Baldrian P."/>
            <person name="Vilgalys R."/>
            <person name="Dunand C."/>
            <person name="Henrissat B."/>
            <person name="Grigoriev I.V."/>
            <person name="Hibbett D."/>
            <person name="Nagy L.G."/>
            <person name="Martin F.M."/>
        </authorList>
    </citation>
    <scope>NUCLEOTIDE SEQUENCE</scope>
    <source>
        <strain evidence="1">UP504</strain>
    </source>
</reference>
<dbReference type="Proteomes" id="UP000886523">
    <property type="component" value="Unassembled WGS sequence"/>
</dbReference>
<sequence length="62" mass="7414">MLANLHLRKTLRATLDTPTPLELISYSIKKRMWQNVEDHLRNVRSWLQGCTSPQRWYGMMRA</sequence>
<evidence type="ECO:0000313" key="1">
    <source>
        <dbReference type="EMBL" id="KAF9511102.1"/>
    </source>
</evidence>
<comment type="caution">
    <text evidence="1">The sequence shown here is derived from an EMBL/GenBank/DDBJ whole genome shotgun (WGS) entry which is preliminary data.</text>
</comment>
<dbReference type="AlphaFoldDB" id="A0A9P6DRH0"/>